<name>A0A2P7AUX2_9HYPH</name>
<protein>
    <recommendedName>
        <fullName evidence="2">Putative Flp pilus-assembly TadG-like N-terminal domain-containing protein</fullName>
    </recommendedName>
</protein>
<dbReference type="InterPro" id="IPR028087">
    <property type="entry name" value="Tad_N"/>
</dbReference>
<dbReference type="OrthoDB" id="7418984at2"/>
<accession>A0A2P7AUX2</accession>
<dbReference type="Pfam" id="PF13400">
    <property type="entry name" value="Tad"/>
    <property type="match status" value="1"/>
</dbReference>
<keyword evidence="1" id="KW-1133">Transmembrane helix</keyword>
<keyword evidence="1" id="KW-0812">Transmembrane</keyword>
<evidence type="ECO:0000313" key="4">
    <source>
        <dbReference type="Proteomes" id="UP000241158"/>
    </source>
</evidence>
<sequence length="414" mass="42619">MRRWRFRHIQRLKAFLQRFAEEDGNVAIIFALCLPLVIGGAGLGVETSYWFYSDLKLQAAADASAYAGALEKASGSGTPAIVAAATSSATSNYFETSTGEIEVFTPPSTGPNTTKRAVEVILHQRLGRFFTSIYSQTPVLTQARAVALIAEASKACILALDPSASNAALFSGSSDVKLKGCSVIANSIDPNAIKVQGSAKLEVDCLISAGGVDTGNGAVKTVCAAPITKASIASDPFAGIAAPQASATCQNAKANSLKPGTYCSGLALSGNVSLSPGVYVIKGGDFKINANARVQGDGVTIYLAEGSRVSMNGNATVQLSAPTSGVYSGILFFGDRSSVGGSNTFNGTADSLLTGALYFAVQQVRYLGNFSGEGGCSQVVAGTIEWTGNTGINQDCSSLGMRDIPAAQSIQLVE</sequence>
<keyword evidence="4" id="KW-1185">Reference proteome</keyword>
<keyword evidence="1" id="KW-0472">Membrane</keyword>
<dbReference type="RefSeq" id="WP_106716433.1">
    <property type="nucleotide sequence ID" value="NZ_JACHXT010000001.1"/>
</dbReference>
<evidence type="ECO:0000313" key="3">
    <source>
        <dbReference type="EMBL" id="PSH57991.1"/>
    </source>
</evidence>
<evidence type="ECO:0000259" key="2">
    <source>
        <dbReference type="Pfam" id="PF13400"/>
    </source>
</evidence>
<dbReference type="AlphaFoldDB" id="A0A2P7AUX2"/>
<feature type="transmembrane region" description="Helical" evidence="1">
    <location>
        <begin position="26"/>
        <end position="52"/>
    </location>
</feature>
<dbReference type="EMBL" id="PGGN01000002">
    <property type="protein sequence ID" value="PSH57991.1"/>
    <property type="molecule type" value="Genomic_DNA"/>
</dbReference>
<organism evidence="3 4">
    <name type="scientific">Phyllobacterium endophyticum</name>
    <dbReference type="NCBI Taxonomy" id="1149773"/>
    <lineage>
        <taxon>Bacteria</taxon>
        <taxon>Pseudomonadati</taxon>
        <taxon>Pseudomonadota</taxon>
        <taxon>Alphaproteobacteria</taxon>
        <taxon>Hyphomicrobiales</taxon>
        <taxon>Phyllobacteriaceae</taxon>
        <taxon>Phyllobacterium</taxon>
    </lineage>
</organism>
<proteinExistence type="predicted"/>
<feature type="domain" description="Putative Flp pilus-assembly TadG-like N-terminal" evidence="2">
    <location>
        <begin position="24"/>
        <end position="69"/>
    </location>
</feature>
<comment type="caution">
    <text evidence="3">The sequence shown here is derived from an EMBL/GenBank/DDBJ whole genome shotgun (WGS) entry which is preliminary data.</text>
</comment>
<dbReference type="Proteomes" id="UP000241158">
    <property type="component" value="Unassembled WGS sequence"/>
</dbReference>
<gene>
    <name evidence="3" type="ORF">CU100_09980</name>
</gene>
<evidence type="ECO:0000256" key="1">
    <source>
        <dbReference type="SAM" id="Phobius"/>
    </source>
</evidence>
<reference evidence="4" key="1">
    <citation type="submission" date="2017-11" db="EMBL/GenBank/DDBJ databases">
        <authorList>
            <person name="Kuznetsova I."/>
            <person name="Sazanova A."/>
            <person name="Chirak E."/>
            <person name="Safronova V."/>
            <person name="Willems A."/>
        </authorList>
    </citation>
    <scope>NUCLEOTIDE SEQUENCE [LARGE SCALE GENOMIC DNA]</scope>
    <source>
        <strain evidence="4">PEPV15</strain>
    </source>
</reference>